<dbReference type="AlphaFoldDB" id="A0A448WFY2"/>
<comment type="caution">
    <text evidence="1">The sequence shown here is derived from an EMBL/GenBank/DDBJ whole genome shotgun (WGS) entry which is preliminary data.</text>
</comment>
<accession>A0A448WFY2</accession>
<evidence type="ECO:0000313" key="2">
    <source>
        <dbReference type="Proteomes" id="UP000784294"/>
    </source>
</evidence>
<protein>
    <submittedName>
        <fullName evidence="1">Uncharacterized protein</fullName>
    </submittedName>
</protein>
<gene>
    <name evidence="1" type="ORF">PXEA_LOCUS4258</name>
</gene>
<evidence type="ECO:0000313" key="1">
    <source>
        <dbReference type="EMBL" id="VEL10818.1"/>
    </source>
</evidence>
<keyword evidence="2" id="KW-1185">Reference proteome</keyword>
<feature type="non-terminal residue" evidence="1">
    <location>
        <position position="1"/>
    </location>
</feature>
<dbReference type="Proteomes" id="UP000784294">
    <property type="component" value="Unassembled WGS sequence"/>
</dbReference>
<reference evidence="1" key="1">
    <citation type="submission" date="2018-11" db="EMBL/GenBank/DDBJ databases">
        <authorList>
            <consortium name="Pathogen Informatics"/>
        </authorList>
    </citation>
    <scope>NUCLEOTIDE SEQUENCE</scope>
</reference>
<name>A0A448WFY2_9PLAT</name>
<dbReference type="EMBL" id="CAAALY010010034">
    <property type="protein sequence ID" value="VEL10818.1"/>
    <property type="molecule type" value="Genomic_DNA"/>
</dbReference>
<proteinExistence type="predicted"/>
<organism evidence="1 2">
    <name type="scientific">Protopolystoma xenopodis</name>
    <dbReference type="NCBI Taxonomy" id="117903"/>
    <lineage>
        <taxon>Eukaryota</taxon>
        <taxon>Metazoa</taxon>
        <taxon>Spiralia</taxon>
        <taxon>Lophotrochozoa</taxon>
        <taxon>Platyhelminthes</taxon>
        <taxon>Monogenea</taxon>
        <taxon>Polyopisthocotylea</taxon>
        <taxon>Polystomatidea</taxon>
        <taxon>Polystomatidae</taxon>
        <taxon>Protopolystoma</taxon>
    </lineage>
</organism>
<sequence>MCISVFISHLANVPLFSYAPSSASFVSSSVYSSIYSSFLTLQIMPKNTGASIFGQVDALPERRMADSLNFEVCCLNITATGLFSGAQPSLRIQTSAYLALNKSWNGFRVVHAPVAGT</sequence>